<evidence type="ECO:0000256" key="3">
    <source>
        <dbReference type="ARBA" id="ARBA00022801"/>
    </source>
</evidence>
<name>A0ABT7N8W4_9BURK</name>
<feature type="domain" description="Phosphotyrosine protein phosphatase I" evidence="6">
    <location>
        <begin position="2"/>
        <end position="136"/>
    </location>
</feature>
<dbReference type="EC" id="3.1.3.48" evidence="2"/>
<dbReference type="SMART" id="SM00226">
    <property type="entry name" value="LMWPc"/>
    <property type="match status" value="1"/>
</dbReference>
<dbReference type="InterPro" id="IPR017867">
    <property type="entry name" value="Tyr_phospatase_low_mol_wt"/>
</dbReference>
<evidence type="ECO:0000313" key="7">
    <source>
        <dbReference type="EMBL" id="MDM0044358.1"/>
    </source>
</evidence>
<protein>
    <recommendedName>
        <fullName evidence="2">protein-tyrosine-phosphatase</fullName>
        <ecNumber evidence="2">3.1.3.48</ecNumber>
    </recommendedName>
</protein>
<dbReference type="Proteomes" id="UP001174908">
    <property type="component" value="Unassembled WGS sequence"/>
</dbReference>
<dbReference type="PRINTS" id="PR00719">
    <property type="entry name" value="LMWPTPASE"/>
</dbReference>
<gene>
    <name evidence="7" type="ORF">QTH91_07700</name>
</gene>
<reference evidence="7" key="1">
    <citation type="submission" date="2023-06" db="EMBL/GenBank/DDBJ databases">
        <authorList>
            <person name="Jiang Y."/>
            <person name="Liu Q."/>
        </authorList>
    </citation>
    <scope>NUCLEOTIDE SEQUENCE</scope>
    <source>
        <strain evidence="7">CGMCC 1.12089</strain>
    </source>
</reference>
<comment type="catalytic activity">
    <reaction evidence="5">
        <text>O-phospho-L-tyrosyl-[protein] + H2O = L-tyrosyl-[protein] + phosphate</text>
        <dbReference type="Rhea" id="RHEA:10684"/>
        <dbReference type="Rhea" id="RHEA-COMP:10136"/>
        <dbReference type="Rhea" id="RHEA-COMP:20101"/>
        <dbReference type="ChEBI" id="CHEBI:15377"/>
        <dbReference type="ChEBI" id="CHEBI:43474"/>
        <dbReference type="ChEBI" id="CHEBI:46858"/>
        <dbReference type="ChEBI" id="CHEBI:61978"/>
        <dbReference type="EC" id="3.1.3.48"/>
    </reaction>
</comment>
<evidence type="ECO:0000259" key="6">
    <source>
        <dbReference type="SMART" id="SM00226"/>
    </source>
</evidence>
<keyword evidence="8" id="KW-1185">Reference proteome</keyword>
<comment type="similarity">
    <text evidence="1">Belongs to the low molecular weight phosphotyrosine protein phosphatase family.</text>
</comment>
<organism evidence="7 8">
    <name type="scientific">Variovorax dokdonensis</name>
    <dbReference type="NCBI Taxonomy" id="344883"/>
    <lineage>
        <taxon>Bacteria</taxon>
        <taxon>Pseudomonadati</taxon>
        <taxon>Pseudomonadota</taxon>
        <taxon>Betaproteobacteria</taxon>
        <taxon>Burkholderiales</taxon>
        <taxon>Comamonadaceae</taxon>
        <taxon>Variovorax</taxon>
    </lineage>
</organism>
<dbReference type="InterPro" id="IPR023485">
    <property type="entry name" value="Ptyr_pPase"/>
</dbReference>
<dbReference type="InterPro" id="IPR050438">
    <property type="entry name" value="LMW_PTPase"/>
</dbReference>
<dbReference type="Gene3D" id="3.40.50.2300">
    <property type="match status" value="1"/>
</dbReference>
<dbReference type="PANTHER" id="PTHR11717:SF31">
    <property type="entry name" value="LOW MOLECULAR WEIGHT PROTEIN-TYROSINE-PHOSPHATASE ETP-RELATED"/>
    <property type="match status" value="1"/>
</dbReference>
<dbReference type="PANTHER" id="PTHR11717">
    <property type="entry name" value="LOW MOLECULAR WEIGHT PROTEIN TYROSINE PHOSPHATASE"/>
    <property type="match status" value="1"/>
</dbReference>
<dbReference type="SUPFAM" id="SSF52788">
    <property type="entry name" value="Phosphotyrosine protein phosphatases I"/>
    <property type="match status" value="1"/>
</dbReference>
<dbReference type="RefSeq" id="WP_286659398.1">
    <property type="nucleotide sequence ID" value="NZ_JASZYV010000001.1"/>
</dbReference>
<evidence type="ECO:0000256" key="2">
    <source>
        <dbReference type="ARBA" id="ARBA00013064"/>
    </source>
</evidence>
<evidence type="ECO:0000256" key="1">
    <source>
        <dbReference type="ARBA" id="ARBA00011063"/>
    </source>
</evidence>
<evidence type="ECO:0000256" key="5">
    <source>
        <dbReference type="ARBA" id="ARBA00051722"/>
    </source>
</evidence>
<dbReference type="GO" id="GO:0004725">
    <property type="term" value="F:protein tyrosine phosphatase activity"/>
    <property type="evidence" value="ECO:0007669"/>
    <property type="project" value="UniProtKB-EC"/>
</dbReference>
<sequence>MRSILTICIGNICRSPLAEVALARELSGATVWSAGLGALVGEPADPLSVQLAKENGMDLSAHRAQQVNSMMCQRADLILVMEQHHREELERRYPVVRGKVFRLGDTDIADPFRQARPAFELAFGNISRGAASWAQRIRRL</sequence>
<proteinExistence type="inferred from homology"/>
<accession>A0ABT7N8W4</accession>
<dbReference type="InterPro" id="IPR036196">
    <property type="entry name" value="Ptyr_pPase_sf"/>
</dbReference>
<keyword evidence="3 7" id="KW-0378">Hydrolase</keyword>
<evidence type="ECO:0000313" key="8">
    <source>
        <dbReference type="Proteomes" id="UP001174908"/>
    </source>
</evidence>
<comment type="caution">
    <text evidence="7">The sequence shown here is derived from an EMBL/GenBank/DDBJ whole genome shotgun (WGS) entry which is preliminary data.</text>
</comment>
<evidence type="ECO:0000256" key="4">
    <source>
        <dbReference type="ARBA" id="ARBA00022912"/>
    </source>
</evidence>
<dbReference type="EMBL" id="JASZYV010000001">
    <property type="protein sequence ID" value="MDM0044358.1"/>
    <property type="molecule type" value="Genomic_DNA"/>
</dbReference>
<keyword evidence="4" id="KW-0904">Protein phosphatase</keyword>
<dbReference type="Pfam" id="PF01451">
    <property type="entry name" value="LMWPc"/>
    <property type="match status" value="1"/>
</dbReference>
<dbReference type="CDD" id="cd16343">
    <property type="entry name" value="LMWPTP"/>
    <property type="match status" value="1"/>
</dbReference>